<reference evidence="1" key="1">
    <citation type="submission" date="2014-09" db="EMBL/GenBank/DDBJ databases">
        <authorList>
            <person name="Magalhaes I.L.F."/>
            <person name="Oliveira U."/>
            <person name="Santos F.R."/>
            <person name="Vidigal T.H.D.A."/>
            <person name="Brescovit A.D."/>
            <person name="Santos A.J."/>
        </authorList>
    </citation>
    <scope>NUCLEOTIDE SEQUENCE</scope>
    <source>
        <tissue evidence="1">Shoot tissue taken approximately 20 cm above the soil surface</tissue>
    </source>
</reference>
<reference evidence="1" key="2">
    <citation type="journal article" date="2015" name="Data Brief">
        <title>Shoot transcriptome of the giant reed, Arundo donax.</title>
        <authorList>
            <person name="Barrero R.A."/>
            <person name="Guerrero F.D."/>
            <person name="Moolhuijzen P."/>
            <person name="Goolsby J.A."/>
            <person name="Tidwell J."/>
            <person name="Bellgard S.E."/>
            <person name="Bellgard M.I."/>
        </authorList>
    </citation>
    <scope>NUCLEOTIDE SEQUENCE</scope>
    <source>
        <tissue evidence="1">Shoot tissue taken approximately 20 cm above the soil surface</tissue>
    </source>
</reference>
<dbReference type="AlphaFoldDB" id="A0A0A9BFB2"/>
<proteinExistence type="predicted"/>
<sequence length="32" mass="3557">MLKQSILDRMTSSIKHVGSREKKSLLIVSVAT</sequence>
<accession>A0A0A9BFB2</accession>
<protein>
    <submittedName>
        <fullName evidence="1">Uncharacterized protein</fullName>
    </submittedName>
</protein>
<organism evidence="1">
    <name type="scientific">Arundo donax</name>
    <name type="common">Giant reed</name>
    <name type="synonym">Donax arundinaceus</name>
    <dbReference type="NCBI Taxonomy" id="35708"/>
    <lineage>
        <taxon>Eukaryota</taxon>
        <taxon>Viridiplantae</taxon>
        <taxon>Streptophyta</taxon>
        <taxon>Embryophyta</taxon>
        <taxon>Tracheophyta</taxon>
        <taxon>Spermatophyta</taxon>
        <taxon>Magnoliopsida</taxon>
        <taxon>Liliopsida</taxon>
        <taxon>Poales</taxon>
        <taxon>Poaceae</taxon>
        <taxon>PACMAD clade</taxon>
        <taxon>Arundinoideae</taxon>
        <taxon>Arundineae</taxon>
        <taxon>Arundo</taxon>
    </lineage>
</organism>
<dbReference type="EMBL" id="GBRH01237042">
    <property type="protein sequence ID" value="JAD60853.1"/>
    <property type="molecule type" value="Transcribed_RNA"/>
</dbReference>
<name>A0A0A9BFB2_ARUDO</name>
<evidence type="ECO:0000313" key="1">
    <source>
        <dbReference type="EMBL" id="JAD60853.1"/>
    </source>
</evidence>